<reference evidence="2" key="1">
    <citation type="submission" date="2014-10" db="EMBL/GenBank/DDBJ databases">
        <authorList>
            <person name="Kuske C.R."/>
            <person name="Challacombe J.F."/>
            <person name="Daligault H.E."/>
            <person name="Davenport K.W."/>
            <person name="Johnson S.L."/>
            <person name="Siddaramappa S."/>
            <person name="Petersen J.M."/>
        </authorList>
    </citation>
    <scope>NUCLEOTIDE SEQUENCE [LARGE SCALE GENOMIC DNA]</scope>
    <source>
        <strain evidence="2">CA97-1460</strain>
    </source>
</reference>
<keyword evidence="2" id="KW-1185">Reference proteome</keyword>
<gene>
    <name evidence="1" type="ORF">KX01_321</name>
</gene>
<dbReference type="Proteomes" id="UP000182521">
    <property type="component" value="Chromosome"/>
</dbReference>
<accession>A0A1J0KS67</accession>
<organism evidence="1 2">
    <name type="scientific">Francisella frigiditurris</name>
    <dbReference type="NCBI Taxonomy" id="1542390"/>
    <lineage>
        <taxon>Bacteria</taxon>
        <taxon>Pseudomonadati</taxon>
        <taxon>Pseudomonadota</taxon>
        <taxon>Gammaproteobacteria</taxon>
        <taxon>Thiotrichales</taxon>
        <taxon>Francisellaceae</taxon>
        <taxon>Francisella</taxon>
    </lineage>
</organism>
<dbReference type="RefSeq" id="WP_071663330.1">
    <property type="nucleotide sequence ID" value="NZ_CP009654.1"/>
</dbReference>
<dbReference type="KEGG" id="frc:KX01_321"/>
<name>A0A1J0KS67_9GAMM</name>
<dbReference type="AlphaFoldDB" id="A0A1J0KS67"/>
<dbReference type="EMBL" id="CP009654">
    <property type="protein sequence ID" value="APC96494.1"/>
    <property type="molecule type" value="Genomic_DNA"/>
</dbReference>
<proteinExistence type="predicted"/>
<sequence length="396" mass="47407">MNDVWISYTIDYTCTHPKDSEFRLYVYEVQHTLSNHFKLDMYQPDKEEDMLFKLEPFKTFIRSNLKRSVLDLPITLEENKVNQRIILSDVNTKKYLPHFLIYKTEDFLKTPIPEYHQLENFIKQSNYNVVVKATGLLGSGNYFINERRTSDPEFNIVSEIKRFIKNRDIQKSPFFLIEEAIMCPYLKNYKKNKHLNYSNPNTQRDINALERLKAKYNYSSRGIFRRDVIFYNCNSDDVIIWPIYKQILNTGLSTDNHSDYTLYDKQYTSEYYDIKYNPLIYLNRKLNSADVVKSEHYRKKSNAMRDISRVLSNYIHKFDFERNYSMSAKNYITNFYEVKQGISLSQIQGHHFADYQELIRRITIDKPILLPNVIVNLQENINQILNNLRITHEDII</sequence>
<evidence type="ECO:0000313" key="2">
    <source>
        <dbReference type="Proteomes" id="UP000182521"/>
    </source>
</evidence>
<protein>
    <submittedName>
        <fullName evidence="1">Uncharacterized protein</fullName>
    </submittedName>
</protein>
<dbReference type="OrthoDB" id="9947213at2"/>
<evidence type="ECO:0000313" key="1">
    <source>
        <dbReference type="EMBL" id="APC96494.1"/>
    </source>
</evidence>